<organism evidence="2 3">
    <name type="scientific">Polarella glacialis</name>
    <name type="common">Dinoflagellate</name>
    <dbReference type="NCBI Taxonomy" id="89957"/>
    <lineage>
        <taxon>Eukaryota</taxon>
        <taxon>Sar</taxon>
        <taxon>Alveolata</taxon>
        <taxon>Dinophyceae</taxon>
        <taxon>Suessiales</taxon>
        <taxon>Suessiaceae</taxon>
        <taxon>Polarella</taxon>
    </lineage>
</organism>
<protein>
    <submittedName>
        <fullName evidence="2">Uncharacterized protein</fullName>
    </submittedName>
</protein>
<gene>
    <name evidence="2" type="ORF">PGLA2088_LOCUS45457</name>
</gene>
<sequence>MSAPAPVEPGSPQPGSPAAPDADEPGSPAAPDAEEPGAPAAPDADESRAPAAPAAHDSGPLAALHVRDIEADLGDIRQARKVLRANLKALKNIQRRRKKLMSKSSQLSRDDLLYLLARSVP</sequence>
<dbReference type="Proteomes" id="UP000626109">
    <property type="component" value="Unassembled WGS sequence"/>
</dbReference>
<feature type="region of interest" description="Disordered" evidence="1">
    <location>
        <begin position="1"/>
        <end position="59"/>
    </location>
</feature>
<proteinExistence type="predicted"/>
<reference evidence="2" key="1">
    <citation type="submission" date="2021-02" db="EMBL/GenBank/DDBJ databases">
        <authorList>
            <person name="Dougan E. K."/>
            <person name="Rhodes N."/>
            <person name="Thang M."/>
            <person name="Chan C."/>
        </authorList>
    </citation>
    <scope>NUCLEOTIDE SEQUENCE</scope>
</reference>
<name>A0A813LI44_POLGL</name>
<evidence type="ECO:0000313" key="3">
    <source>
        <dbReference type="Proteomes" id="UP000626109"/>
    </source>
</evidence>
<dbReference type="EMBL" id="CAJNNW010035717">
    <property type="protein sequence ID" value="CAE8729586.1"/>
    <property type="molecule type" value="Genomic_DNA"/>
</dbReference>
<dbReference type="AlphaFoldDB" id="A0A813LI44"/>
<evidence type="ECO:0000313" key="2">
    <source>
        <dbReference type="EMBL" id="CAE8729586.1"/>
    </source>
</evidence>
<accession>A0A813LI44</accession>
<feature type="compositionally biased region" description="Low complexity" evidence="1">
    <location>
        <begin position="18"/>
        <end position="42"/>
    </location>
</feature>
<comment type="caution">
    <text evidence="2">The sequence shown here is derived from an EMBL/GenBank/DDBJ whole genome shotgun (WGS) entry which is preliminary data.</text>
</comment>
<feature type="compositionally biased region" description="Pro residues" evidence="1">
    <location>
        <begin position="1"/>
        <end position="17"/>
    </location>
</feature>
<evidence type="ECO:0000256" key="1">
    <source>
        <dbReference type="SAM" id="MobiDB-lite"/>
    </source>
</evidence>